<feature type="region of interest" description="Disordered" evidence="1">
    <location>
        <begin position="109"/>
        <end position="138"/>
    </location>
</feature>
<evidence type="ECO:0000313" key="3">
    <source>
        <dbReference type="Proteomes" id="UP001221413"/>
    </source>
</evidence>
<dbReference type="EMBL" id="JAQGDS010000003">
    <property type="protein sequence ID" value="KAJ6262410.1"/>
    <property type="molecule type" value="Genomic_DNA"/>
</dbReference>
<feature type="compositionally biased region" description="Basic and acidic residues" evidence="1">
    <location>
        <begin position="109"/>
        <end position="121"/>
    </location>
</feature>
<gene>
    <name evidence="2" type="ORF">Dda_3218</name>
</gene>
<sequence>MDRTSAPEKASSAALGYDTSSRTVHTSISLHSSHHQPPPQKRVKEWKGKRTPQRLDVIHDDRPANALRRRGHIVVVYDHQDRKQLGAAADQQRRADGIRLAEAAVVERQGADRGVEDDGFRQAEQQEEDVLDDDRLLV</sequence>
<protein>
    <submittedName>
        <fullName evidence="2">Uncharacterized protein</fullName>
    </submittedName>
</protein>
<organism evidence="2 3">
    <name type="scientific">Drechslerella dactyloides</name>
    <name type="common">Nematode-trapping fungus</name>
    <name type="synonym">Arthrobotrys dactyloides</name>
    <dbReference type="NCBI Taxonomy" id="74499"/>
    <lineage>
        <taxon>Eukaryota</taxon>
        <taxon>Fungi</taxon>
        <taxon>Dikarya</taxon>
        <taxon>Ascomycota</taxon>
        <taxon>Pezizomycotina</taxon>
        <taxon>Orbiliomycetes</taxon>
        <taxon>Orbiliales</taxon>
        <taxon>Orbiliaceae</taxon>
        <taxon>Drechslerella</taxon>
    </lineage>
</organism>
<name>A0AAD6J3A3_DREDA</name>
<reference evidence="2" key="1">
    <citation type="submission" date="2023-01" db="EMBL/GenBank/DDBJ databases">
        <title>The chitinases involved in constricting ring structure development in the nematode-trapping fungus Drechslerella dactyloides.</title>
        <authorList>
            <person name="Wang R."/>
            <person name="Zhang L."/>
            <person name="Tang P."/>
            <person name="Li S."/>
            <person name="Liang L."/>
        </authorList>
    </citation>
    <scope>NUCLEOTIDE SEQUENCE</scope>
    <source>
        <strain evidence="2">YMF1.00031</strain>
    </source>
</reference>
<keyword evidence="3" id="KW-1185">Reference proteome</keyword>
<proteinExistence type="predicted"/>
<comment type="caution">
    <text evidence="2">The sequence shown here is derived from an EMBL/GenBank/DDBJ whole genome shotgun (WGS) entry which is preliminary data.</text>
</comment>
<dbReference type="Proteomes" id="UP001221413">
    <property type="component" value="Unassembled WGS sequence"/>
</dbReference>
<feature type="compositionally biased region" description="Polar residues" evidence="1">
    <location>
        <begin position="18"/>
        <end position="31"/>
    </location>
</feature>
<evidence type="ECO:0000256" key="1">
    <source>
        <dbReference type="SAM" id="MobiDB-lite"/>
    </source>
</evidence>
<evidence type="ECO:0000313" key="2">
    <source>
        <dbReference type="EMBL" id="KAJ6262410.1"/>
    </source>
</evidence>
<feature type="region of interest" description="Disordered" evidence="1">
    <location>
        <begin position="1"/>
        <end position="52"/>
    </location>
</feature>
<dbReference type="AlphaFoldDB" id="A0AAD6J3A3"/>
<accession>A0AAD6J3A3</accession>